<feature type="active site" description="Nucleophile" evidence="1">
    <location>
        <position position="51"/>
    </location>
</feature>
<feature type="site" description="Lowers pKa of active site Cys" evidence="3">
    <location>
        <position position="302"/>
    </location>
</feature>
<dbReference type="OrthoDB" id="2309723at2759"/>
<evidence type="ECO:0000256" key="2">
    <source>
        <dbReference type="PIRSR" id="PIRSR015753-2"/>
    </source>
</evidence>
<dbReference type="PROSITE" id="PS50405">
    <property type="entry name" value="GST_CTER"/>
    <property type="match status" value="1"/>
</dbReference>
<organism evidence="5 6">
    <name type="scientific">Bimuria novae-zelandiae CBS 107.79</name>
    <dbReference type="NCBI Taxonomy" id="1447943"/>
    <lineage>
        <taxon>Eukaryota</taxon>
        <taxon>Fungi</taxon>
        <taxon>Dikarya</taxon>
        <taxon>Ascomycota</taxon>
        <taxon>Pezizomycotina</taxon>
        <taxon>Dothideomycetes</taxon>
        <taxon>Pleosporomycetidae</taxon>
        <taxon>Pleosporales</taxon>
        <taxon>Massarineae</taxon>
        <taxon>Didymosphaeriaceae</taxon>
        <taxon>Bimuria</taxon>
    </lineage>
</organism>
<dbReference type="InterPro" id="IPR036249">
    <property type="entry name" value="Thioredoxin-like_sf"/>
</dbReference>
<feature type="domain" description="GST C-terminal" evidence="4">
    <location>
        <begin position="167"/>
        <end position="294"/>
    </location>
</feature>
<reference evidence="5" key="1">
    <citation type="journal article" date="2020" name="Stud. Mycol.">
        <title>101 Dothideomycetes genomes: a test case for predicting lifestyles and emergence of pathogens.</title>
        <authorList>
            <person name="Haridas S."/>
            <person name="Albert R."/>
            <person name="Binder M."/>
            <person name="Bloem J."/>
            <person name="Labutti K."/>
            <person name="Salamov A."/>
            <person name="Andreopoulos B."/>
            <person name="Baker S."/>
            <person name="Barry K."/>
            <person name="Bills G."/>
            <person name="Bluhm B."/>
            <person name="Cannon C."/>
            <person name="Castanera R."/>
            <person name="Culley D."/>
            <person name="Daum C."/>
            <person name="Ezra D."/>
            <person name="Gonzalez J."/>
            <person name="Henrissat B."/>
            <person name="Kuo A."/>
            <person name="Liang C."/>
            <person name="Lipzen A."/>
            <person name="Lutzoni F."/>
            <person name="Magnuson J."/>
            <person name="Mondo S."/>
            <person name="Nolan M."/>
            <person name="Ohm R."/>
            <person name="Pangilinan J."/>
            <person name="Park H.-J."/>
            <person name="Ramirez L."/>
            <person name="Alfaro M."/>
            <person name="Sun H."/>
            <person name="Tritt A."/>
            <person name="Yoshinaga Y."/>
            <person name="Zwiers L.-H."/>
            <person name="Turgeon B."/>
            <person name="Goodwin S."/>
            <person name="Spatafora J."/>
            <person name="Crous P."/>
            <person name="Grigoriev I."/>
        </authorList>
    </citation>
    <scope>NUCLEOTIDE SEQUENCE</scope>
    <source>
        <strain evidence="5">CBS 107.79</strain>
    </source>
</reference>
<evidence type="ECO:0000256" key="1">
    <source>
        <dbReference type="PIRSR" id="PIRSR015753-1"/>
    </source>
</evidence>
<dbReference type="SUPFAM" id="SSF52833">
    <property type="entry name" value="Thioredoxin-like"/>
    <property type="match status" value="1"/>
</dbReference>
<dbReference type="Gene3D" id="1.20.1050.10">
    <property type="match status" value="1"/>
</dbReference>
<dbReference type="InterPro" id="IPR004045">
    <property type="entry name" value="Glutathione_S-Trfase_N"/>
</dbReference>
<dbReference type="PANTHER" id="PTHR32419">
    <property type="entry name" value="GLUTATHIONYL-HYDROQUINONE REDUCTASE"/>
    <property type="match status" value="1"/>
</dbReference>
<dbReference type="Pfam" id="PF13410">
    <property type="entry name" value="GST_C_2"/>
    <property type="match status" value="1"/>
</dbReference>
<evidence type="ECO:0000313" key="5">
    <source>
        <dbReference type="EMBL" id="KAF1976725.1"/>
    </source>
</evidence>
<sequence length="322" mass="37270">MSFNNPDADFADKDGHFRRKDSAFRNYISADPSSDFPAESGRYALWIHKGCPWAHRTYITHALKGLEDVIQLIVLDDAVKKDGKVLWCFSGEKRDPLYGFKYLKELYEKSEPGYDGRYLVPTLWDKKTEKIVNNESSEIIRMFYTEFDAFIPEHLRESTKGANGLYPPQLRSEIDAMNEWVYDTINNGVYKTGFASSQEAYEANVYSIFQSLDRIEGHLSQPGHQPYLFGENITEADIRLYTTMIRFDVAYYTIMGCNLKMVRYDYPRIHDWLRRLYWDESEKTNGGAFKKTSSFELYKSGYATAKGLNVVPVGPMPEIMPL</sequence>
<dbReference type="Proteomes" id="UP000800036">
    <property type="component" value="Unassembled WGS sequence"/>
</dbReference>
<dbReference type="AlphaFoldDB" id="A0A6A5VIB0"/>
<dbReference type="CDD" id="cd03190">
    <property type="entry name" value="GST_C_Omega_like"/>
    <property type="match status" value="1"/>
</dbReference>
<dbReference type="InterPro" id="IPR047047">
    <property type="entry name" value="GST_Omega-like_C"/>
</dbReference>
<dbReference type="InterPro" id="IPR036282">
    <property type="entry name" value="Glutathione-S-Trfase_C_sf"/>
</dbReference>
<feature type="binding site" evidence="2">
    <location>
        <begin position="135"/>
        <end position="136"/>
    </location>
    <ligand>
        <name>glutathione</name>
        <dbReference type="ChEBI" id="CHEBI:57925"/>
    </ligand>
</feature>
<proteinExistence type="predicted"/>
<dbReference type="PIRSF" id="PIRSF015753">
    <property type="entry name" value="GST"/>
    <property type="match status" value="1"/>
</dbReference>
<dbReference type="SUPFAM" id="SSF47616">
    <property type="entry name" value="GST C-terminal domain-like"/>
    <property type="match status" value="1"/>
</dbReference>
<dbReference type="InterPro" id="IPR010987">
    <property type="entry name" value="Glutathione-S-Trfase_C-like"/>
</dbReference>
<gene>
    <name evidence="5" type="ORF">BU23DRAFT_578312</name>
</gene>
<feature type="site" description="Lowers pKa of active site Cys" evidence="3">
    <location>
        <position position="251"/>
    </location>
</feature>
<evidence type="ECO:0000259" key="4">
    <source>
        <dbReference type="PROSITE" id="PS50405"/>
    </source>
</evidence>
<protein>
    <recommendedName>
        <fullName evidence="4">GST C-terminal domain-containing protein</fullName>
    </recommendedName>
</protein>
<dbReference type="SFLD" id="SFLDG01206">
    <property type="entry name" value="Xi.1"/>
    <property type="match status" value="1"/>
</dbReference>
<accession>A0A6A5VIB0</accession>
<evidence type="ECO:0000256" key="3">
    <source>
        <dbReference type="PIRSR" id="PIRSR015753-3"/>
    </source>
</evidence>
<dbReference type="SFLD" id="SFLDG01148">
    <property type="entry name" value="Xi_(cytGST)"/>
    <property type="match status" value="1"/>
</dbReference>
<dbReference type="InterPro" id="IPR016639">
    <property type="entry name" value="GST_Omega/GSH"/>
</dbReference>
<dbReference type="SFLD" id="SFLDS00019">
    <property type="entry name" value="Glutathione_Transferase_(cytos"/>
    <property type="match status" value="1"/>
</dbReference>
<dbReference type="InterPro" id="IPR040079">
    <property type="entry name" value="Glutathione_S-Trfase"/>
</dbReference>
<dbReference type="GO" id="GO:0004364">
    <property type="term" value="F:glutathione transferase activity"/>
    <property type="evidence" value="ECO:0007669"/>
    <property type="project" value="InterPro"/>
</dbReference>
<feature type="binding site" evidence="2">
    <location>
        <position position="87"/>
    </location>
    <ligand>
        <name>glutathione</name>
        <dbReference type="ChEBI" id="CHEBI:57925"/>
    </ligand>
</feature>
<evidence type="ECO:0000313" key="6">
    <source>
        <dbReference type="Proteomes" id="UP000800036"/>
    </source>
</evidence>
<dbReference type="Pfam" id="PF13409">
    <property type="entry name" value="GST_N_2"/>
    <property type="match status" value="1"/>
</dbReference>
<feature type="binding site" evidence="2">
    <location>
        <begin position="117"/>
        <end position="120"/>
    </location>
    <ligand>
        <name>glutathione</name>
        <dbReference type="ChEBI" id="CHEBI:57925"/>
    </ligand>
</feature>
<dbReference type="EMBL" id="ML976665">
    <property type="protein sequence ID" value="KAF1976725.1"/>
    <property type="molecule type" value="Genomic_DNA"/>
</dbReference>
<dbReference type="Gene3D" id="3.40.30.10">
    <property type="entry name" value="Glutaredoxin"/>
    <property type="match status" value="1"/>
</dbReference>
<dbReference type="PANTHER" id="PTHR32419:SF25">
    <property type="entry name" value="GLUTATHIONE S-TRANSFERASE (EUROFUNG)"/>
    <property type="match status" value="1"/>
</dbReference>
<feature type="active site" description="Proton donor/acceptor" evidence="1">
    <location>
        <position position="190"/>
    </location>
</feature>
<dbReference type="GO" id="GO:0005737">
    <property type="term" value="C:cytoplasm"/>
    <property type="evidence" value="ECO:0007669"/>
    <property type="project" value="TreeGrafter"/>
</dbReference>
<keyword evidence="6" id="KW-1185">Reference proteome</keyword>
<name>A0A6A5VIB0_9PLEO</name>